<dbReference type="InterPro" id="IPR018247">
    <property type="entry name" value="EF_Hand_1_Ca_BS"/>
</dbReference>
<dbReference type="RefSeq" id="WP_037301512.1">
    <property type="nucleotide sequence ID" value="NZ_ATAX01000036.1"/>
</dbReference>
<dbReference type="Gene3D" id="1.10.1330.10">
    <property type="entry name" value="Dockerin domain"/>
    <property type="match status" value="7"/>
</dbReference>
<proteinExistence type="predicted"/>
<dbReference type="Pfam" id="PF00404">
    <property type="entry name" value="Dockerin_1"/>
    <property type="match status" value="1"/>
</dbReference>
<dbReference type="GO" id="GO:0004553">
    <property type="term" value="F:hydrolase activity, hydrolyzing O-glycosyl compounds"/>
    <property type="evidence" value="ECO:0007669"/>
    <property type="project" value="InterPro"/>
</dbReference>
<protein>
    <recommendedName>
        <fullName evidence="1">Dockerin domain-containing protein</fullName>
    </recommendedName>
</protein>
<feature type="domain" description="Dockerin" evidence="1">
    <location>
        <begin position="624"/>
        <end position="693"/>
    </location>
</feature>
<evidence type="ECO:0000313" key="2">
    <source>
        <dbReference type="EMBL" id="EWM52407.1"/>
    </source>
</evidence>
<dbReference type="InterPro" id="IPR016134">
    <property type="entry name" value="Dockerin_dom"/>
</dbReference>
<keyword evidence="3" id="KW-1185">Reference proteome</keyword>
<dbReference type="eggNOG" id="COG4124">
    <property type="taxonomic scope" value="Bacteria"/>
</dbReference>
<dbReference type="PROSITE" id="PS51766">
    <property type="entry name" value="DOCKERIN"/>
    <property type="match status" value="7"/>
</dbReference>
<dbReference type="Proteomes" id="UP000019365">
    <property type="component" value="Unassembled WGS sequence"/>
</dbReference>
<dbReference type="AlphaFoldDB" id="W7UVP3"/>
<dbReference type="SUPFAM" id="SSF63446">
    <property type="entry name" value="Type I dockerin domain"/>
    <property type="match status" value="6"/>
</dbReference>
<dbReference type="GO" id="GO:0000272">
    <property type="term" value="P:polysaccharide catabolic process"/>
    <property type="evidence" value="ECO:0007669"/>
    <property type="project" value="InterPro"/>
</dbReference>
<dbReference type="PROSITE" id="PS00018">
    <property type="entry name" value="EF_HAND_1"/>
    <property type="match status" value="1"/>
</dbReference>
<dbReference type="Gene3D" id="2.60.120.260">
    <property type="entry name" value="Galactose-binding domain-like"/>
    <property type="match status" value="1"/>
</dbReference>
<reference evidence="2 3" key="1">
    <citation type="journal article" date="2014" name="PLoS ONE">
        <title>Rumen cellulosomics: divergent fiber-degrading strategies revealed by comparative genome-wide analysis of six ruminococcal strains.</title>
        <authorList>
            <person name="Dassa B."/>
            <person name="Borovok I."/>
            <person name="Ruimy-Israeli V."/>
            <person name="Lamed R."/>
            <person name="Flint H.J."/>
            <person name="Duncan S.H."/>
            <person name="Henrissat B."/>
            <person name="Coutinho P."/>
            <person name="Morrison M."/>
            <person name="Mosoni P."/>
            <person name="Yeoman C.J."/>
            <person name="White B.A."/>
            <person name="Bayer E.A."/>
        </authorList>
    </citation>
    <scope>NUCLEOTIDE SEQUENCE [LARGE SCALE GENOMIC DNA]</scope>
    <source>
        <strain evidence="2 3">007c</strain>
    </source>
</reference>
<feature type="domain" description="Dockerin" evidence="1">
    <location>
        <begin position="845"/>
        <end position="916"/>
    </location>
</feature>
<feature type="domain" description="Dockerin" evidence="1">
    <location>
        <begin position="1012"/>
        <end position="1091"/>
    </location>
</feature>
<gene>
    <name evidence="2" type="ORF">RF007C_13740</name>
</gene>
<feature type="domain" description="Dockerin" evidence="1">
    <location>
        <begin position="766"/>
        <end position="844"/>
    </location>
</feature>
<feature type="domain" description="Dockerin" evidence="1">
    <location>
        <begin position="916"/>
        <end position="981"/>
    </location>
</feature>
<comment type="caution">
    <text evidence="2">The sequence shown here is derived from an EMBL/GenBank/DDBJ whole genome shotgun (WGS) entry which is preliminary data.</text>
</comment>
<evidence type="ECO:0000259" key="1">
    <source>
        <dbReference type="PROSITE" id="PS51766"/>
    </source>
</evidence>
<dbReference type="InterPro" id="IPR002105">
    <property type="entry name" value="Dockerin_1_rpt"/>
</dbReference>
<dbReference type="OrthoDB" id="1814885at2"/>
<dbReference type="InterPro" id="IPR036439">
    <property type="entry name" value="Dockerin_dom_sf"/>
</dbReference>
<organism evidence="2 3">
    <name type="scientific">Ruminococcus flavefaciens 007c</name>
    <dbReference type="NCBI Taxonomy" id="1341157"/>
    <lineage>
        <taxon>Bacteria</taxon>
        <taxon>Bacillati</taxon>
        <taxon>Bacillota</taxon>
        <taxon>Clostridia</taxon>
        <taxon>Eubacteriales</taxon>
        <taxon>Oscillospiraceae</taxon>
        <taxon>Ruminococcus</taxon>
    </lineage>
</organism>
<sequence>MKNKLFAKTIAATMSVAMICGSISESVRYNPFIPNVKAAGSDTASDKNDNWHIGYRYRSKDVLYYKDDNVYNREPDFSLVIENTKSNDSSIEKTFKVEPYTKYRFSAMVSYSGYSDLENPNKKTGASIGIARSYSHSNYVNTDGWTKAEFEFETKGENEVTLCLRNGAYGGCCKGKAYFSNICLEQIETEKTNKWNILAVAFQQVDVKDLKGKENIIRKKDGVDTQCLTKDDIDLIGINLKKLKCELPEMSDGLWDIDSVDYCLVKSSDSQIADELKDLDTAAYKDEINFFEASDTAVLTDLRIRDDGVIQIDPHTNEIEAIIEPILKNKEYDHIIFFSPFRDWTGGVMGTGGTFYCDGTNFCQIPCKIPKDYELEKERSFSQSGYVHELLHGMETRSKSIDPEKTANLHDNAIYGYEKAGPNEWKEWYTAYMRSDLTGGRGIAPAVYLTERTKYINVVSDDMTVNEDDIKYKGAVFSGKPKTLYLAGEELDLSGAVISGTDLDKAIPIEKIDTLNTSDFDNKKPGVYTIYADLSSYKTGLKASLDVQVVNEGDLIYGDADCNGIVDMEDFVLLNKYLKGNEVDLSVLAKRNADVYNPGSGITEDDAEAISKFLSYGEKLPVTTTLKYGDVNCDNIVDTEDVTFLESYLNGGNVRISAQGRINADVYNLGSGITEDDLDTINNYISGKTNLPLMTELLYGDVNCDGAVDSKDPMLLQSYIDGDNVRISAQGRINADVYNPGSGITEDDVDTINKYISGKANLPLVTELLYGDVNCDGVVDMEDDVLLQSYIDGDNVRISAQGKINADVFNPRTEADIHNPYSYLDENDVINIREYISGNTVLPVETKKPGDVNCDGTVDTKDSALLRAYLKDKLTRISAQGILNANVYLTPDSDLSKGDAEYIDKYISGEVASLPAGVILGDVDASGKVDMDDYNMVHDHIVGSKTLSNKLEKVADVNGDGLIDSKDDEMILDHINGKKPLDEYLTTITTTANTTTTTKTSSTTATTVSKPSVTKEGDTNCDGKVDLADAILIMQSLANPNKYGIGGTADKPLTYQGKINGDVDKSTEGLTANDALRIQEYLLHKVKSLDPRE</sequence>
<dbReference type="CDD" id="cd14256">
    <property type="entry name" value="Dockerin_I"/>
    <property type="match status" value="3"/>
</dbReference>
<dbReference type="PATRIC" id="fig|1341157.4.peg.3180"/>
<dbReference type="EMBL" id="ATAX01000036">
    <property type="protein sequence ID" value="EWM52407.1"/>
    <property type="molecule type" value="Genomic_DNA"/>
</dbReference>
<feature type="domain" description="Dockerin" evidence="1">
    <location>
        <begin position="553"/>
        <end position="622"/>
    </location>
</feature>
<dbReference type="PROSITE" id="PS00448">
    <property type="entry name" value="CLOS_CELLULOSOME_RPT"/>
    <property type="match status" value="1"/>
</dbReference>
<feature type="domain" description="Dockerin" evidence="1">
    <location>
        <begin position="695"/>
        <end position="764"/>
    </location>
</feature>
<evidence type="ECO:0000313" key="3">
    <source>
        <dbReference type="Proteomes" id="UP000019365"/>
    </source>
</evidence>
<accession>W7UVP3</accession>
<name>W7UVP3_RUMFL</name>